<feature type="coiled-coil region" evidence="1">
    <location>
        <begin position="96"/>
        <end position="151"/>
    </location>
</feature>
<feature type="region of interest" description="Disordered" evidence="2">
    <location>
        <begin position="28"/>
        <end position="47"/>
    </location>
</feature>
<dbReference type="InterPro" id="IPR046796">
    <property type="entry name" value="Transposase_32_dom"/>
</dbReference>
<feature type="compositionally biased region" description="Polar residues" evidence="2">
    <location>
        <begin position="271"/>
        <end position="284"/>
    </location>
</feature>
<protein>
    <recommendedName>
        <fullName evidence="3">Putative plant transposon protein domain-containing protein</fullName>
    </recommendedName>
</protein>
<dbReference type="Pfam" id="PF20167">
    <property type="entry name" value="Transposase_32"/>
    <property type="match status" value="1"/>
</dbReference>
<keyword evidence="1" id="KW-0175">Coiled coil</keyword>
<evidence type="ECO:0000256" key="1">
    <source>
        <dbReference type="SAM" id="Coils"/>
    </source>
</evidence>
<comment type="caution">
    <text evidence="4">The sequence shown here is derived from an EMBL/GenBank/DDBJ whole genome shotgun (WGS) entry which is preliminary data.</text>
</comment>
<dbReference type="Proteomes" id="UP000652761">
    <property type="component" value="Unassembled WGS sequence"/>
</dbReference>
<feature type="region of interest" description="Disordered" evidence="2">
    <location>
        <begin position="352"/>
        <end position="372"/>
    </location>
</feature>
<feature type="non-terminal residue" evidence="4">
    <location>
        <position position="1"/>
    </location>
</feature>
<feature type="compositionally biased region" description="Acidic residues" evidence="2">
    <location>
        <begin position="30"/>
        <end position="47"/>
    </location>
</feature>
<sequence length="656" mass="74190">MRGECPELKKKLKKEKFTFRKAKAMLATWSDEDEDEDAQATSGDEEIQCLMARSDDSNESENKALKKKINSFVHSTNNDEQIVALNKEIEMKKIDEEAHSEEMDCLKIKLQEILKEKESLINSLENLQNEHQETEKKLEQAEKDLKEKSEDLTRFVKGKQNLDVILGSNIFVAKHGIGYQHVKQKKMGETLITSFVDPSPSTSKQVSPKNKKNQAKDKQKPSGVQKNKPTIGRLNESCRQGDDEPNEDPQEEEPQGESPQAIPPQEHLPQVQDQPGPSTITNGTHDPFLPFPLPKLPPPSFCTKPFFSRAPDPDSTPPSSFFLLVFFFFFPSSSPLRAPLFLMAPKGNKLASRRRPLSPQASEGFGAPAEHRTKHCDDRLPELVVPRGLQLTMVPGTFSKFVQPRYVDFPSLGDMFPNLLPLFDTQGWTLFLYSTLNYSPTAVTEFFNNLRLSGDGDVYTSVKGTSFKITSNLISTALQIPNSGADVILSHRSASEYYHLITLQPYDATKKITKLNANSFPSLNRMIHHIFTTLMAPKHGSRELVTKVHKSLFYFFLKCEQINLPELMLHLIRQCFYNPRKSMPYARLITSLLLFIGIHIRDSELVVLKSRSAFDLTAAHRMGYKLLDGVVTRELKGKEQATDEDESNEDDADEDS</sequence>
<evidence type="ECO:0000256" key="2">
    <source>
        <dbReference type="SAM" id="MobiDB-lite"/>
    </source>
</evidence>
<dbReference type="EMBL" id="NMUH01003698">
    <property type="protein sequence ID" value="MQM06733.1"/>
    <property type="molecule type" value="Genomic_DNA"/>
</dbReference>
<evidence type="ECO:0000259" key="3">
    <source>
        <dbReference type="Pfam" id="PF20167"/>
    </source>
</evidence>
<name>A0A843W6Q4_COLES</name>
<evidence type="ECO:0000313" key="5">
    <source>
        <dbReference type="Proteomes" id="UP000652761"/>
    </source>
</evidence>
<feature type="compositionally biased region" description="Acidic residues" evidence="2">
    <location>
        <begin position="642"/>
        <end position="656"/>
    </location>
</feature>
<organism evidence="4 5">
    <name type="scientific">Colocasia esculenta</name>
    <name type="common">Wild taro</name>
    <name type="synonym">Arum esculentum</name>
    <dbReference type="NCBI Taxonomy" id="4460"/>
    <lineage>
        <taxon>Eukaryota</taxon>
        <taxon>Viridiplantae</taxon>
        <taxon>Streptophyta</taxon>
        <taxon>Embryophyta</taxon>
        <taxon>Tracheophyta</taxon>
        <taxon>Spermatophyta</taxon>
        <taxon>Magnoliopsida</taxon>
        <taxon>Liliopsida</taxon>
        <taxon>Araceae</taxon>
        <taxon>Aroideae</taxon>
        <taxon>Colocasieae</taxon>
        <taxon>Colocasia</taxon>
    </lineage>
</organism>
<feature type="region of interest" description="Disordered" evidence="2">
    <location>
        <begin position="194"/>
        <end position="294"/>
    </location>
</feature>
<keyword evidence="5" id="KW-1185">Reference proteome</keyword>
<feature type="compositionally biased region" description="Acidic residues" evidence="2">
    <location>
        <begin position="243"/>
        <end position="255"/>
    </location>
</feature>
<evidence type="ECO:0000313" key="4">
    <source>
        <dbReference type="EMBL" id="MQM06733.1"/>
    </source>
</evidence>
<feature type="compositionally biased region" description="Polar residues" evidence="2">
    <location>
        <begin position="199"/>
        <end position="208"/>
    </location>
</feature>
<reference evidence="4" key="1">
    <citation type="submission" date="2017-07" db="EMBL/GenBank/DDBJ databases">
        <title>Taro Niue Genome Assembly and Annotation.</title>
        <authorList>
            <person name="Atibalentja N."/>
            <person name="Keating K."/>
            <person name="Fields C.J."/>
        </authorList>
    </citation>
    <scope>NUCLEOTIDE SEQUENCE</scope>
    <source>
        <strain evidence="4">Niue_2</strain>
        <tissue evidence="4">Leaf</tissue>
    </source>
</reference>
<dbReference type="AlphaFoldDB" id="A0A843W6Q4"/>
<gene>
    <name evidence="4" type="ORF">Taro_039560</name>
</gene>
<feature type="region of interest" description="Disordered" evidence="2">
    <location>
        <begin position="636"/>
        <end position="656"/>
    </location>
</feature>
<accession>A0A843W6Q4</accession>
<proteinExistence type="predicted"/>
<feature type="domain" description="Putative plant transposon protein" evidence="3">
    <location>
        <begin position="427"/>
        <end position="593"/>
    </location>
</feature>